<keyword evidence="3" id="KW-0732">Signal</keyword>
<reference evidence="5" key="1">
    <citation type="submission" date="2023-10" db="EMBL/GenBank/DDBJ databases">
        <authorList>
            <person name="Chen Y."/>
            <person name="Shah S."/>
            <person name="Dougan E. K."/>
            <person name="Thang M."/>
            <person name="Chan C."/>
        </authorList>
    </citation>
    <scope>NUCLEOTIDE SEQUENCE [LARGE SCALE GENOMIC DNA]</scope>
</reference>
<proteinExistence type="predicted"/>
<dbReference type="Proteomes" id="UP001189429">
    <property type="component" value="Unassembled WGS sequence"/>
</dbReference>
<feature type="region of interest" description="Disordered" evidence="2">
    <location>
        <begin position="1292"/>
        <end position="1424"/>
    </location>
</feature>
<dbReference type="InterPro" id="IPR022284">
    <property type="entry name" value="GPAT/DHAPAT"/>
</dbReference>
<evidence type="ECO:0000313" key="6">
    <source>
        <dbReference type="Proteomes" id="UP001189429"/>
    </source>
</evidence>
<feature type="region of interest" description="Disordered" evidence="2">
    <location>
        <begin position="1132"/>
        <end position="1158"/>
    </location>
</feature>
<name>A0ABN9VPB8_9DINO</name>
<evidence type="ECO:0000256" key="3">
    <source>
        <dbReference type="SAM" id="SignalP"/>
    </source>
</evidence>
<accession>A0ABN9VPB8</accession>
<evidence type="ECO:0000313" key="5">
    <source>
        <dbReference type="EMBL" id="CAK0874838.1"/>
    </source>
</evidence>
<feature type="chain" id="PRO_5047514520" description="Phospholipid/glycerol acyltransferase domain-containing protein" evidence="3">
    <location>
        <begin position="27"/>
        <end position="1441"/>
    </location>
</feature>
<dbReference type="PANTHER" id="PTHR12563">
    <property type="entry name" value="GLYCEROL-3-PHOSPHATE ACYLTRANSFERASE"/>
    <property type="match status" value="1"/>
</dbReference>
<feature type="compositionally biased region" description="Basic and acidic residues" evidence="2">
    <location>
        <begin position="1219"/>
        <end position="1230"/>
    </location>
</feature>
<dbReference type="Pfam" id="PF01553">
    <property type="entry name" value="Acyltransferase"/>
    <property type="match status" value="1"/>
</dbReference>
<comment type="subcellular location">
    <subcellularLocation>
        <location evidence="1">Endomembrane system</location>
        <topology evidence="1">Peripheral membrane protein</topology>
    </subcellularLocation>
</comment>
<dbReference type="InterPro" id="IPR002123">
    <property type="entry name" value="Plipid/glycerol_acylTrfase"/>
</dbReference>
<feature type="compositionally biased region" description="Low complexity" evidence="2">
    <location>
        <begin position="1392"/>
        <end position="1413"/>
    </location>
</feature>
<feature type="compositionally biased region" description="Basic and acidic residues" evidence="2">
    <location>
        <begin position="1144"/>
        <end position="1154"/>
    </location>
</feature>
<keyword evidence="6" id="KW-1185">Reference proteome</keyword>
<comment type="caution">
    <text evidence="5">The sequence shown here is derived from an EMBL/GenBank/DDBJ whole genome shotgun (WGS) entry which is preliminary data.</text>
</comment>
<dbReference type="InterPro" id="IPR013120">
    <property type="entry name" value="FAR_NAD-bd"/>
</dbReference>
<dbReference type="SUPFAM" id="SSF69593">
    <property type="entry name" value="Glycerol-3-phosphate (1)-acyltransferase"/>
    <property type="match status" value="1"/>
</dbReference>
<feature type="compositionally biased region" description="Basic residues" evidence="2">
    <location>
        <begin position="1031"/>
        <end position="1046"/>
    </location>
</feature>
<feature type="domain" description="Phospholipid/glycerol acyltransferase" evidence="4">
    <location>
        <begin position="398"/>
        <end position="526"/>
    </location>
</feature>
<organism evidence="5 6">
    <name type="scientific">Prorocentrum cordatum</name>
    <dbReference type="NCBI Taxonomy" id="2364126"/>
    <lineage>
        <taxon>Eukaryota</taxon>
        <taxon>Sar</taxon>
        <taxon>Alveolata</taxon>
        <taxon>Dinophyceae</taxon>
        <taxon>Prorocentrales</taxon>
        <taxon>Prorocentraceae</taxon>
        <taxon>Prorocentrum</taxon>
    </lineage>
</organism>
<feature type="compositionally biased region" description="Basic and acidic residues" evidence="2">
    <location>
        <begin position="1068"/>
        <end position="1105"/>
    </location>
</feature>
<dbReference type="EMBL" id="CAUYUJ010017439">
    <property type="protein sequence ID" value="CAK0874838.1"/>
    <property type="molecule type" value="Genomic_DNA"/>
</dbReference>
<feature type="region of interest" description="Disordered" evidence="2">
    <location>
        <begin position="1197"/>
        <end position="1250"/>
    </location>
</feature>
<sequence>MALLAKRWGAARFLFVSTAFVHAVPAATVALQETSWWSSVTSTRWSSTGTPCRTAGGPRRRCASWASRTHSKKAVAEHLILQACNTEGVQAQIVRPSIVTPAWAAPYAGWSGDKPSTIVAAQLLLLKRGLRIFRCSAHPCPLVPVDVVACAAIQALVTSAPTAGSAASIVNATVDISEADRVPSFQLLVNRFYQLLALRGDVSLPEAGLIFRLNRLAENATAFWLLDRLMNVLPNAAMALGAKATLFAAQTVGLDSTALQKQCKTMQLIGRYSTLPAQYEPFSSPSSGWLFRSKVRLPDDWDPVEYNVLIQRAAILFAESSGKSTPPPRFPADTFHDICIVSSRPWWSDALAALSMPGSPLLLSCADFLIRQVLKWMDLTVKVDAASLVSATQLSQPLVLCPTHRSVLDFVIIGVTCFRLRLLLPRLQVPHVAADAEFAGLPVLGGMLGSLGAFYVRRGGGSVQPDPALRAEVSRVFQKGRPLEVFLEGRRSRGRRQLRLRSGLLRALRDVSQRTVALVPIALSYELLPEDNSFFDELKGCPRPPLTTSALVDWVLRGMCGELPSFGEAYVRLGAAHVLDASAELPVLLSEVQEQLVTLTSITALHARALAELLELPPAAVSSALRGGGMQVRESCLPPCTPLTDSERWSLALQTATLLRARLPHQWARWLVEPVLERGNPDCSEPPPSAPPCSAAAPVACCAQPAVASEAAAERNAPAAPAASEARAVLAAAGGPPQLDADAVAASLALRLEAAEDAAHDVARALRDGGVARVTEEHLLQQLLQPHADRRALPPPLARGAACIVAGRLGPGMVSGYGVSREKPSVLKPIAPLWPTAPLHTEQRCDEESLDRWGFKDTRFAAQWVDGRPAIQVTSTRYGSLGRQPLYQLWDLFQKELRVSMSVRDTLQEEAPAALPPPAAGLVRQLAAVVAEGRICTDPEARLRACTGHGLADIWRLRARALPRAPDAVVRPAAAEERSRPCWRPPRATRASPSSPWADQRDVGAGAPDAGGGPEATGCPGHARAQPRALGQRRGRGRARGGRHHGERSEGGTPRARREHGNGARLDGVLHPRRLDRDPCERHEARPLREHRGHDPRGQRGDPQRRALAAPGHCWWCDVALGLRPRLDERRAAQRGTGQRGVLGRRDLGGRESEAPAGDCRVPERCLLRLGGGRPVDEGGRAPAGRAAACLVPAHGQQAAPAGAGHPRRRVEEQAGIGREGRRSQAEGRAPRGGGCRHPGLRGQPAGGGCPEGCPVAPGTARRRHVGWLQLWRGGVRADLCDRLPEGLRAGPPDTLRIAGDDGPVVGGEERVARRRRGGQGGARSNAPARAAVPDVPHDPAVRRGRRAVHVPGRQHRRPRAGEGAGGFRAPGARGAPCRAGRGRLPEPPPRRGQAPRGAPAADAGPGVVGRAPRAQGHRGPCQRAWSPKRRLVGCCTCRAR</sequence>
<dbReference type="Gene3D" id="3.30.43.10">
    <property type="entry name" value="Uridine Diphospho-n-acetylenolpyruvylglucosamine Reductase, domain 2"/>
    <property type="match status" value="1"/>
</dbReference>
<dbReference type="SUPFAM" id="SSF51735">
    <property type="entry name" value="NAD(P)-binding Rossmann-fold domains"/>
    <property type="match status" value="1"/>
</dbReference>
<dbReference type="InterPro" id="IPR016167">
    <property type="entry name" value="FAD-bd_PCMH_sub1"/>
</dbReference>
<dbReference type="PANTHER" id="PTHR12563:SF17">
    <property type="entry name" value="DIHYDROXYACETONE PHOSPHATE ACYLTRANSFERASE"/>
    <property type="match status" value="1"/>
</dbReference>
<dbReference type="Pfam" id="PF07993">
    <property type="entry name" value="NAD_binding_4"/>
    <property type="match status" value="1"/>
</dbReference>
<dbReference type="InterPro" id="IPR036291">
    <property type="entry name" value="NAD(P)-bd_dom_sf"/>
</dbReference>
<evidence type="ECO:0000256" key="2">
    <source>
        <dbReference type="SAM" id="MobiDB-lite"/>
    </source>
</evidence>
<protein>
    <recommendedName>
        <fullName evidence="4">Phospholipid/glycerol acyltransferase domain-containing protein</fullName>
    </recommendedName>
</protein>
<feature type="compositionally biased region" description="Basic residues" evidence="2">
    <location>
        <begin position="1343"/>
        <end position="1359"/>
    </location>
</feature>
<feature type="compositionally biased region" description="Low complexity" evidence="2">
    <location>
        <begin position="1370"/>
        <end position="1380"/>
    </location>
</feature>
<evidence type="ECO:0000259" key="4">
    <source>
        <dbReference type="SMART" id="SM00563"/>
    </source>
</evidence>
<feature type="region of interest" description="Disordered" evidence="2">
    <location>
        <begin position="965"/>
        <end position="1106"/>
    </location>
</feature>
<dbReference type="SMART" id="SM00563">
    <property type="entry name" value="PlsC"/>
    <property type="match status" value="1"/>
</dbReference>
<feature type="compositionally biased region" description="Low complexity" evidence="2">
    <location>
        <begin position="985"/>
        <end position="1008"/>
    </location>
</feature>
<gene>
    <name evidence="5" type="ORF">PCOR1329_LOCUS59631</name>
</gene>
<feature type="signal peptide" evidence="3">
    <location>
        <begin position="1"/>
        <end position="26"/>
    </location>
</feature>
<evidence type="ECO:0000256" key="1">
    <source>
        <dbReference type="ARBA" id="ARBA00004184"/>
    </source>
</evidence>
<dbReference type="Gene3D" id="3.40.50.720">
    <property type="entry name" value="NAD(P)-binding Rossmann-like Domain"/>
    <property type="match status" value="1"/>
</dbReference>